<feature type="compositionally biased region" description="Basic residues" evidence="1">
    <location>
        <begin position="39"/>
        <end position="52"/>
    </location>
</feature>
<feature type="compositionally biased region" description="Basic and acidic residues" evidence="1">
    <location>
        <begin position="1"/>
        <end position="31"/>
    </location>
</feature>
<accession>A0A645HB95</accession>
<dbReference type="AlphaFoldDB" id="A0A645HB95"/>
<protein>
    <submittedName>
        <fullName evidence="2">Uncharacterized protein</fullName>
    </submittedName>
</protein>
<feature type="region of interest" description="Disordered" evidence="1">
    <location>
        <begin position="1"/>
        <end position="52"/>
    </location>
</feature>
<evidence type="ECO:0000313" key="2">
    <source>
        <dbReference type="EMBL" id="MPN36297.1"/>
    </source>
</evidence>
<reference evidence="2" key="1">
    <citation type="submission" date="2019-08" db="EMBL/GenBank/DDBJ databases">
        <authorList>
            <person name="Kucharzyk K."/>
            <person name="Murdoch R.W."/>
            <person name="Higgins S."/>
            <person name="Loffler F."/>
        </authorList>
    </citation>
    <scope>NUCLEOTIDE SEQUENCE</scope>
</reference>
<name>A0A645HB95_9ZZZZ</name>
<comment type="caution">
    <text evidence="2">The sequence shown here is derived from an EMBL/GenBank/DDBJ whole genome shotgun (WGS) entry which is preliminary data.</text>
</comment>
<sequence length="52" mass="6307">MPHRDLAAVAEHDVEPRHRDDVDHHQAHDQRYIFGTGSQHHRQRQQHRCQHE</sequence>
<organism evidence="2">
    <name type="scientific">bioreactor metagenome</name>
    <dbReference type="NCBI Taxonomy" id="1076179"/>
    <lineage>
        <taxon>unclassified sequences</taxon>
        <taxon>metagenomes</taxon>
        <taxon>ecological metagenomes</taxon>
    </lineage>
</organism>
<dbReference type="EMBL" id="VSSQ01090344">
    <property type="protein sequence ID" value="MPN36297.1"/>
    <property type="molecule type" value="Genomic_DNA"/>
</dbReference>
<gene>
    <name evidence="2" type="ORF">SDC9_183806</name>
</gene>
<proteinExistence type="predicted"/>
<evidence type="ECO:0000256" key="1">
    <source>
        <dbReference type="SAM" id="MobiDB-lite"/>
    </source>
</evidence>